<dbReference type="EMBL" id="KZ825105">
    <property type="protein sequence ID" value="PYI23483.1"/>
    <property type="molecule type" value="Genomic_DNA"/>
</dbReference>
<dbReference type="Proteomes" id="UP000249829">
    <property type="component" value="Unassembled WGS sequence"/>
</dbReference>
<dbReference type="STRING" id="1450538.A0A2V5HPH0"/>
<dbReference type="Pfam" id="PF07719">
    <property type="entry name" value="TPR_2"/>
    <property type="match status" value="1"/>
</dbReference>
<dbReference type="SUPFAM" id="SSF48452">
    <property type="entry name" value="TPR-like"/>
    <property type="match status" value="2"/>
</dbReference>
<dbReference type="PANTHER" id="PTHR45588:SF1">
    <property type="entry name" value="WW DOMAIN-CONTAINING PROTEIN"/>
    <property type="match status" value="1"/>
</dbReference>
<keyword evidence="1" id="KW-0677">Repeat</keyword>
<evidence type="ECO:0000256" key="3">
    <source>
        <dbReference type="PROSITE-ProRule" id="PRU00339"/>
    </source>
</evidence>
<keyword evidence="2 3" id="KW-0802">TPR repeat</keyword>
<evidence type="ECO:0000256" key="2">
    <source>
        <dbReference type="ARBA" id="ARBA00022803"/>
    </source>
</evidence>
<dbReference type="AlphaFoldDB" id="A0A2V5HPH0"/>
<proteinExistence type="predicted"/>
<protein>
    <submittedName>
        <fullName evidence="4">TPR-like protein</fullName>
    </submittedName>
</protein>
<reference evidence="4 5" key="1">
    <citation type="submission" date="2018-02" db="EMBL/GenBank/DDBJ databases">
        <title>The genomes of Aspergillus section Nigri reveals drivers in fungal speciation.</title>
        <authorList>
            <consortium name="DOE Joint Genome Institute"/>
            <person name="Vesth T.C."/>
            <person name="Nybo J."/>
            <person name="Theobald S."/>
            <person name="Brandl J."/>
            <person name="Frisvad J.C."/>
            <person name="Nielsen K.F."/>
            <person name="Lyhne E.K."/>
            <person name="Kogle M.E."/>
            <person name="Kuo A."/>
            <person name="Riley R."/>
            <person name="Clum A."/>
            <person name="Nolan M."/>
            <person name="Lipzen A."/>
            <person name="Salamov A."/>
            <person name="Henrissat B."/>
            <person name="Wiebenga A."/>
            <person name="De vries R.P."/>
            <person name="Grigoriev I.V."/>
            <person name="Mortensen U.H."/>
            <person name="Andersen M.R."/>
            <person name="Baker S.E."/>
        </authorList>
    </citation>
    <scope>NUCLEOTIDE SEQUENCE [LARGE SCALE GENOMIC DNA]</scope>
    <source>
        <strain evidence="4 5">CBS 115571</strain>
    </source>
</reference>
<dbReference type="PROSITE" id="PS50005">
    <property type="entry name" value="TPR"/>
    <property type="match status" value="1"/>
</dbReference>
<sequence>MAPPPGDAHYNLGTYARKVTTTSPAAQTWFTRGWQWAYSFNHEEALRCFEAAVEHDPKCAMAHWGIAYSLGPNYNKAWAFFDRADLATSITKALCALTHALELAKDPANKTTAAERALITALFPRFPRWSTSTDTPSETIPADNFPIDFARLNQAYADAMRTAYREHPDDIDITALLIEALMCISPRGLWNLTTGEPSGRHTVEARQLVEAAFATGREAQHNPTLCHLYIHLMEMSPYPEIALPAADRLRRAAPDAAHLLHMPTHIDMAVGDYRRSVESNSDAIRADETYVAGCVAEGRTGAGVGGALYVAYRVHNICAKLYSALIAGQFAVSMEAVGQLEGLVTEETLRIKSPPVADWVESFLGNRAHVLVRFGRWEEILGLEEPQDRELYCATYATVLYAKGIALSALGKVEEAEAMQRRFDEARRKVPITRIASLPSKQVDVLAVGAQMLQGELEYRRGEVDQAFQTLARAAELEDDLPYGDPPPWMQPVRHALGGLLLEQGRVAEAERVFREDLGMAEGFPRRKGRLNNVWGLHGLHECLVKQKKLDEARLIEPARDLAMAAADVPIVTSCYCRLSAVEAGKCCECGC</sequence>
<name>A0A2V5HPH0_ASPV1</name>
<evidence type="ECO:0000313" key="5">
    <source>
        <dbReference type="Proteomes" id="UP000249829"/>
    </source>
</evidence>
<evidence type="ECO:0000256" key="1">
    <source>
        <dbReference type="ARBA" id="ARBA00022737"/>
    </source>
</evidence>
<accession>A0A2V5HPH0</accession>
<dbReference type="SMART" id="SM00028">
    <property type="entry name" value="TPR"/>
    <property type="match status" value="3"/>
</dbReference>
<dbReference type="OMA" id="MECLIDR"/>
<dbReference type="InterPro" id="IPR011990">
    <property type="entry name" value="TPR-like_helical_dom_sf"/>
</dbReference>
<dbReference type="Gene3D" id="1.25.40.10">
    <property type="entry name" value="Tetratricopeptide repeat domain"/>
    <property type="match status" value="2"/>
</dbReference>
<dbReference type="InterPro" id="IPR013105">
    <property type="entry name" value="TPR_2"/>
</dbReference>
<gene>
    <name evidence="4" type="ORF">BO99DRAFT_375751</name>
</gene>
<keyword evidence="5" id="KW-1185">Reference proteome</keyword>
<feature type="repeat" description="TPR" evidence="3">
    <location>
        <begin position="26"/>
        <end position="59"/>
    </location>
</feature>
<organism evidence="4 5">
    <name type="scientific">Aspergillus violaceofuscus (strain CBS 115571)</name>
    <dbReference type="NCBI Taxonomy" id="1450538"/>
    <lineage>
        <taxon>Eukaryota</taxon>
        <taxon>Fungi</taxon>
        <taxon>Dikarya</taxon>
        <taxon>Ascomycota</taxon>
        <taxon>Pezizomycotina</taxon>
        <taxon>Eurotiomycetes</taxon>
        <taxon>Eurotiomycetidae</taxon>
        <taxon>Eurotiales</taxon>
        <taxon>Aspergillaceae</taxon>
        <taxon>Aspergillus</taxon>
    </lineage>
</organism>
<dbReference type="InterPro" id="IPR019734">
    <property type="entry name" value="TPR_rpt"/>
</dbReference>
<dbReference type="PANTHER" id="PTHR45588">
    <property type="entry name" value="TPR DOMAIN-CONTAINING PROTEIN"/>
    <property type="match status" value="1"/>
</dbReference>
<evidence type="ECO:0000313" key="4">
    <source>
        <dbReference type="EMBL" id="PYI23483.1"/>
    </source>
</evidence>